<evidence type="ECO:0000256" key="1">
    <source>
        <dbReference type="SAM" id="Phobius"/>
    </source>
</evidence>
<dbReference type="RefSeq" id="XP_007829478.1">
    <property type="nucleotide sequence ID" value="XM_007831287.1"/>
</dbReference>
<evidence type="ECO:0000313" key="2">
    <source>
        <dbReference type="EMBL" id="ETS84681.1"/>
    </source>
</evidence>
<keyword evidence="1" id="KW-0812">Transmembrane</keyword>
<gene>
    <name evidence="2" type="ORF">PFICI_02706</name>
</gene>
<dbReference type="OrthoDB" id="5242705at2759"/>
<proteinExistence type="predicted"/>
<dbReference type="EMBL" id="KI912110">
    <property type="protein sequence ID" value="ETS84681.1"/>
    <property type="molecule type" value="Genomic_DNA"/>
</dbReference>
<dbReference type="eggNOG" id="ENOG502RS8C">
    <property type="taxonomic scope" value="Eukaryota"/>
</dbReference>
<dbReference type="OMA" id="HTIIRGA"/>
<sequence length="523" mass="57712">MDSSSRTSIIRDLERGKHDQYNIERPPIEEYDSDSIPSISDLQRTIPSTLGWWKEEYVYCGVCIAAAAGLIAILSRYDGHLEPHFGSDNGLQLSTIVIAIMTVYRVALGSIVETALSQCAWIWVSAARQERKEKTEPARLEDFKMFDEASRGLIGCLSLIWRLRGAHLACVGAGIIILMQGFETFSQQMVTFEETPTPQLNDTNSFAPPPARSETWHNVIFKGVGGDLDLGLSTKASFYDGIMASSVSELPVFCGTANCTWPTFPSLAVCGNCTSVEPQKDCPEDQPCAFSLSSGTSVTAPGGDSTGLHFTVAPLMNTSAASTSQAYISAFDVLSVSKGRTEMTAEAWQCAMWFCLNSYDAMVTNGQQNTTTVATWSRTEFAAATSAHDDEYHFIDIPEEIQTNSRTRYSVPLESIDVLESFMASKMIGNYSNIDNHPDYSSDWIQAMQNATSDMPALMARLTLSMTNDIRMSGTLDPNNRGNMYEYAGAAYTQTPFVQVNWYWVIYPVVLMILAFLYLIQTV</sequence>
<dbReference type="InParanoid" id="W3XHI1"/>
<dbReference type="Proteomes" id="UP000030651">
    <property type="component" value="Unassembled WGS sequence"/>
</dbReference>
<keyword evidence="3" id="KW-1185">Reference proteome</keyword>
<protein>
    <submittedName>
        <fullName evidence="2">Uncharacterized protein</fullName>
    </submittedName>
</protein>
<dbReference type="AlphaFoldDB" id="W3XHI1"/>
<feature type="transmembrane region" description="Helical" evidence="1">
    <location>
        <begin position="502"/>
        <end position="520"/>
    </location>
</feature>
<organism evidence="2 3">
    <name type="scientific">Pestalotiopsis fici (strain W106-1 / CGMCC3.15140)</name>
    <dbReference type="NCBI Taxonomy" id="1229662"/>
    <lineage>
        <taxon>Eukaryota</taxon>
        <taxon>Fungi</taxon>
        <taxon>Dikarya</taxon>
        <taxon>Ascomycota</taxon>
        <taxon>Pezizomycotina</taxon>
        <taxon>Sordariomycetes</taxon>
        <taxon>Xylariomycetidae</taxon>
        <taxon>Amphisphaeriales</taxon>
        <taxon>Sporocadaceae</taxon>
        <taxon>Pestalotiopsis</taxon>
    </lineage>
</organism>
<dbReference type="GeneID" id="19267719"/>
<dbReference type="KEGG" id="pfy:PFICI_02706"/>
<accession>W3XHI1</accession>
<keyword evidence="1" id="KW-0472">Membrane</keyword>
<feature type="transmembrane region" description="Helical" evidence="1">
    <location>
        <begin position="57"/>
        <end position="77"/>
    </location>
</feature>
<dbReference type="Pfam" id="PF11374">
    <property type="entry name" value="DUF3176"/>
    <property type="match status" value="1"/>
</dbReference>
<dbReference type="InterPro" id="IPR021514">
    <property type="entry name" value="DUF3176"/>
</dbReference>
<evidence type="ECO:0000313" key="3">
    <source>
        <dbReference type="Proteomes" id="UP000030651"/>
    </source>
</evidence>
<dbReference type="PANTHER" id="PTHR35394">
    <property type="entry name" value="DUF3176 DOMAIN-CONTAINING PROTEIN"/>
    <property type="match status" value="1"/>
</dbReference>
<feature type="transmembrane region" description="Helical" evidence="1">
    <location>
        <begin position="97"/>
        <end position="124"/>
    </location>
</feature>
<dbReference type="PANTHER" id="PTHR35394:SF5">
    <property type="entry name" value="DUF3176 DOMAIN-CONTAINING PROTEIN"/>
    <property type="match status" value="1"/>
</dbReference>
<keyword evidence="1" id="KW-1133">Transmembrane helix</keyword>
<dbReference type="HOGENOM" id="CLU_015092_4_1_1"/>
<name>W3XHI1_PESFW</name>
<reference evidence="3" key="1">
    <citation type="journal article" date="2015" name="BMC Genomics">
        <title>Genomic and transcriptomic analysis of the endophytic fungus Pestalotiopsis fici reveals its lifestyle and high potential for synthesis of natural products.</title>
        <authorList>
            <person name="Wang X."/>
            <person name="Zhang X."/>
            <person name="Liu L."/>
            <person name="Xiang M."/>
            <person name="Wang W."/>
            <person name="Sun X."/>
            <person name="Che Y."/>
            <person name="Guo L."/>
            <person name="Liu G."/>
            <person name="Guo L."/>
            <person name="Wang C."/>
            <person name="Yin W.B."/>
            <person name="Stadler M."/>
            <person name="Zhang X."/>
            <person name="Liu X."/>
        </authorList>
    </citation>
    <scope>NUCLEOTIDE SEQUENCE [LARGE SCALE GENOMIC DNA]</scope>
    <source>
        <strain evidence="3">W106-1 / CGMCC3.15140</strain>
    </source>
</reference>